<keyword evidence="2" id="KW-1185">Reference proteome</keyword>
<evidence type="ECO:0000313" key="2">
    <source>
        <dbReference type="Proteomes" id="UP000242474"/>
    </source>
</evidence>
<organism evidence="1 2">
    <name type="scientific">Coemansia reversa (strain ATCC 12441 / NRRL 1564)</name>
    <dbReference type="NCBI Taxonomy" id="763665"/>
    <lineage>
        <taxon>Eukaryota</taxon>
        <taxon>Fungi</taxon>
        <taxon>Fungi incertae sedis</taxon>
        <taxon>Zoopagomycota</taxon>
        <taxon>Kickxellomycotina</taxon>
        <taxon>Kickxellomycetes</taxon>
        <taxon>Kickxellales</taxon>
        <taxon>Kickxellaceae</taxon>
        <taxon>Coemansia</taxon>
    </lineage>
</organism>
<reference evidence="1 2" key="1">
    <citation type="journal article" date="2015" name="Genome Biol. Evol.">
        <title>Phylogenomic analyses indicate that early fungi evolved digesting cell walls of algal ancestors of land plants.</title>
        <authorList>
            <person name="Chang Y."/>
            <person name="Wang S."/>
            <person name="Sekimoto S."/>
            <person name="Aerts A.L."/>
            <person name="Choi C."/>
            <person name="Clum A."/>
            <person name="LaButti K.M."/>
            <person name="Lindquist E.A."/>
            <person name="Yee Ngan C."/>
            <person name="Ohm R.A."/>
            <person name="Salamov A.A."/>
            <person name="Grigoriev I.V."/>
            <person name="Spatafora J.W."/>
            <person name="Berbee M.L."/>
        </authorList>
    </citation>
    <scope>NUCLEOTIDE SEQUENCE [LARGE SCALE GENOMIC DNA]</scope>
    <source>
        <strain evidence="1 2">NRRL 1564</strain>
    </source>
</reference>
<protein>
    <recommendedName>
        <fullName evidence="3">P-loop containing nucleoside triphosphate hydrolase protein</fullName>
    </recommendedName>
</protein>
<name>A0A2G5B169_COERN</name>
<evidence type="ECO:0008006" key="3">
    <source>
        <dbReference type="Google" id="ProtNLM"/>
    </source>
</evidence>
<dbReference type="Proteomes" id="UP000242474">
    <property type="component" value="Unassembled WGS sequence"/>
</dbReference>
<gene>
    <name evidence="1" type="ORF">COEREDRAFT_83936</name>
</gene>
<proteinExistence type="predicted"/>
<dbReference type="EMBL" id="KZ303577">
    <property type="protein sequence ID" value="PIA12751.1"/>
    <property type="molecule type" value="Genomic_DNA"/>
</dbReference>
<accession>A0A2G5B169</accession>
<evidence type="ECO:0000313" key="1">
    <source>
        <dbReference type="EMBL" id="PIA12751.1"/>
    </source>
</evidence>
<dbReference type="InterPro" id="IPR027417">
    <property type="entry name" value="P-loop_NTPase"/>
</dbReference>
<sequence length="164" mass="18827">MDGFHFTKAQLRQQATIKGMQPDKVMLRRGAHWTFDSTNFVNTIRILQSKPDSTHHLPSFDHAVGDPVADDITIRPHHHIVLLEGIYLHLSISPWNEIKLLVDELWWVEPRSKVTSSNRLAKRHFNAGLSDSIAAAEQRIINNDLPNSTFTEENRFPPSRTIFN</sequence>
<dbReference type="Gene3D" id="3.40.50.300">
    <property type="entry name" value="P-loop containing nucleotide triphosphate hydrolases"/>
    <property type="match status" value="1"/>
</dbReference>
<dbReference type="AlphaFoldDB" id="A0A2G5B169"/>
<dbReference type="STRING" id="763665.A0A2G5B169"/>
<dbReference type="OrthoDB" id="6362633at2759"/>
<dbReference type="SUPFAM" id="SSF52540">
    <property type="entry name" value="P-loop containing nucleoside triphosphate hydrolases"/>
    <property type="match status" value="1"/>
</dbReference>